<reference evidence="13" key="1">
    <citation type="journal article" date="2019" name="Int. J. Syst. Evol. Microbiol.">
        <title>The Global Catalogue of Microorganisms (GCM) 10K type strain sequencing project: providing services to taxonomists for standard genome sequencing and annotation.</title>
        <authorList>
            <consortium name="The Broad Institute Genomics Platform"/>
            <consortium name="The Broad Institute Genome Sequencing Center for Infectious Disease"/>
            <person name="Wu L."/>
            <person name="Ma J."/>
        </authorList>
    </citation>
    <scope>NUCLEOTIDE SEQUENCE [LARGE SCALE GENOMIC DNA]</scope>
    <source>
        <strain evidence="13">CCUG 37865</strain>
    </source>
</reference>
<evidence type="ECO:0000313" key="13">
    <source>
        <dbReference type="Proteomes" id="UP001595882"/>
    </source>
</evidence>
<keyword evidence="9 10" id="KW-0472">Membrane</keyword>
<proteinExistence type="predicted"/>
<evidence type="ECO:0000256" key="6">
    <source>
        <dbReference type="ARBA" id="ARBA00022553"/>
    </source>
</evidence>
<feature type="transmembrane region" description="Helical" evidence="10">
    <location>
        <begin position="21"/>
        <end position="40"/>
    </location>
</feature>
<keyword evidence="6" id="KW-0597">Phosphoprotein</keyword>
<keyword evidence="10" id="KW-1133">Transmembrane helix</keyword>
<sequence>MTKPAKDKKVITLRKQFTIRIFIILFIVALVSSVSQLVMMQKIIEDQVNREADFISTSIQQGVIGTDLAASEIEHQIDYKMESYSKSIAEKLNSRPFEEISDKELIQIRDELGIAGITLFQRTENDLIGVKSTEPSEIGFKIGDFNPQASIALDKFMDGEIIEELKQSVSFVTNHTAILYITQSSSEDEVPKFYKYAYHHVPGTDYLIDPYIEASEIDQYIQKVGPEAWISEVRNMNKYVEEIAVLNPKVFADPSLEGKIYPPLKKVVNGQYELQSESDKELLVNMLEDRQQQSLLEVHHSNDIYKTFTPMDDGRVIYVALNYDQMKAPFHRQTIILILSGFISLVALVLLTTSFFNQIYANIQKIIAQILQLQNGDFTVRSSVKDKGELSRLSSSANQMASTLNRVLSETRNQANRTERFAYLLESEADNSVEKVYTLSIESTKMSREMMTDVEDFLEQVKEVLESRNDAKAKEVKNRIDIIHQLCKDSSTNTTEMTINLADLLRSLHSQSASLSEISKKLLRNMEEFKLSDEEF</sequence>
<keyword evidence="8" id="KW-0418">Kinase</keyword>
<keyword evidence="5" id="KW-1003">Cell membrane</keyword>
<comment type="subcellular location">
    <subcellularLocation>
        <location evidence="3">Cell membrane</location>
    </subcellularLocation>
    <subcellularLocation>
        <location evidence="2">Membrane</location>
        <topology evidence="2">Multi-pass membrane protein</topology>
    </subcellularLocation>
</comment>
<dbReference type="InterPro" id="IPR050398">
    <property type="entry name" value="HssS/ArlS-like"/>
</dbReference>
<evidence type="ECO:0000256" key="7">
    <source>
        <dbReference type="ARBA" id="ARBA00022679"/>
    </source>
</evidence>
<keyword evidence="13" id="KW-1185">Reference proteome</keyword>
<dbReference type="EC" id="2.7.13.3" evidence="4"/>
<evidence type="ECO:0000256" key="4">
    <source>
        <dbReference type="ARBA" id="ARBA00012438"/>
    </source>
</evidence>
<comment type="catalytic activity">
    <reaction evidence="1">
        <text>ATP + protein L-histidine = ADP + protein N-phospho-L-histidine.</text>
        <dbReference type="EC" id="2.7.13.3"/>
    </reaction>
</comment>
<evidence type="ECO:0000313" key="12">
    <source>
        <dbReference type="EMBL" id="MFC4401656.1"/>
    </source>
</evidence>
<dbReference type="Gene3D" id="6.10.340.10">
    <property type="match status" value="1"/>
</dbReference>
<accession>A0ABV8WST0</accession>
<dbReference type="EMBL" id="JBHSDT010000001">
    <property type="protein sequence ID" value="MFC4401656.1"/>
    <property type="molecule type" value="Genomic_DNA"/>
</dbReference>
<dbReference type="RefSeq" id="WP_390248445.1">
    <property type="nucleotide sequence ID" value="NZ_JBHSDT010000001.1"/>
</dbReference>
<dbReference type="PANTHER" id="PTHR45528">
    <property type="entry name" value="SENSOR HISTIDINE KINASE CPXA"/>
    <property type="match status" value="1"/>
</dbReference>
<protein>
    <recommendedName>
        <fullName evidence="4">histidine kinase</fullName>
        <ecNumber evidence="4">2.7.13.3</ecNumber>
    </recommendedName>
</protein>
<dbReference type="InterPro" id="IPR003660">
    <property type="entry name" value="HAMP_dom"/>
</dbReference>
<evidence type="ECO:0000256" key="9">
    <source>
        <dbReference type="ARBA" id="ARBA00023136"/>
    </source>
</evidence>
<feature type="transmembrane region" description="Helical" evidence="10">
    <location>
        <begin position="335"/>
        <end position="356"/>
    </location>
</feature>
<evidence type="ECO:0000256" key="8">
    <source>
        <dbReference type="ARBA" id="ARBA00022777"/>
    </source>
</evidence>
<gene>
    <name evidence="12" type="ORF">ACFOY7_00900</name>
</gene>
<dbReference type="CDD" id="cd06225">
    <property type="entry name" value="HAMP"/>
    <property type="match status" value="1"/>
</dbReference>
<dbReference type="PROSITE" id="PS50885">
    <property type="entry name" value="HAMP"/>
    <property type="match status" value="1"/>
</dbReference>
<keyword evidence="10" id="KW-0812">Transmembrane</keyword>
<evidence type="ECO:0000256" key="5">
    <source>
        <dbReference type="ARBA" id="ARBA00022475"/>
    </source>
</evidence>
<evidence type="ECO:0000256" key="2">
    <source>
        <dbReference type="ARBA" id="ARBA00004141"/>
    </source>
</evidence>
<dbReference type="PANTHER" id="PTHR45528:SF9">
    <property type="entry name" value="SENSOR HISTIDINE KINASE YBDK"/>
    <property type="match status" value="1"/>
</dbReference>
<keyword evidence="7" id="KW-0808">Transferase</keyword>
<evidence type="ECO:0000259" key="11">
    <source>
        <dbReference type="PROSITE" id="PS50885"/>
    </source>
</evidence>
<evidence type="ECO:0000256" key="1">
    <source>
        <dbReference type="ARBA" id="ARBA00000085"/>
    </source>
</evidence>
<dbReference type="Proteomes" id="UP001595882">
    <property type="component" value="Unassembled WGS sequence"/>
</dbReference>
<name>A0ABV8WST0_9BACI</name>
<feature type="domain" description="HAMP" evidence="11">
    <location>
        <begin position="357"/>
        <end position="409"/>
    </location>
</feature>
<evidence type="ECO:0000256" key="3">
    <source>
        <dbReference type="ARBA" id="ARBA00004236"/>
    </source>
</evidence>
<evidence type="ECO:0000256" key="10">
    <source>
        <dbReference type="SAM" id="Phobius"/>
    </source>
</evidence>
<organism evidence="12 13">
    <name type="scientific">Gracilibacillus xinjiangensis</name>
    <dbReference type="NCBI Taxonomy" id="1193282"/>
    <lineage>
        <taxon>Bacteria</taxon>
        <taxon>Bacillati</taxon>
        <taxon>Bacillota</taxon>
        <taxon>Bacilli</taxon>
        <taxon>Bacillales</taxon>
        <taxon>Bacillaceae</taxon>
        <taxon>Gracilibacillus</taxon>
    </lineage>
</organism>
<comment type="caution">
    <text evidence="12">The sequence shown here is derived from an EMBL/GenBank/DDBJ whole genome shotgun (WGS) entry which is preliminary data.</text>
</comment>